<keyword evidence="3 6" id="KW-0812">Transmembrane</keyword>
<dbReference type="Proteomes" id="UP000005580">
    <property type="component" value="Unassembled WGS sequence"/>
</dbReference>
<feature type="transmembrane region" description="Helical" evidence="6">
    <location>
        <begin position="196"/>
        <end position="214"/>
    </location>
</feature>
<feature type="transmembrane region" description="Helical" evidence="6">
    <location>
        <begin position="82"/>
        <end position="102"/>
    </location>
</feature>
<dbReference type="EMBL" id="AEPE02000004">
    <property type="protein sequence ID" value="EFZ37177.1"/>
    <property type="molecule type" value="Genomic_DNA"/>
</dbReference>
<feature type="transmembrane region" description="Helical" evidence="6">
    <location>
        <begin position="234"/>
        <end position="253"/>
    </location>
</feature>
<dbReference type="HOGENOM" id="CLU_033863_4_5_10"/>
<dbReference type="SUPFAM" id="SSF103481">
    <property type="entry name" value="Multidrug resistance efflux transporter EmrE"/>
    <property type="match status" value="2"/>
</dbReference>
<gene>
    <name evidence="8" type="ORF">HMPREF0663_11235</name>
</gene>
<dbReference type="eggNOG" id="COG0697">
    <property type="taxonomic scope" value="Bacteria"/>
</dbReference>
<keyword evidence="2" id="KW-1003">Cell membrane</keyword>
<evidence type="ECO:0000256" key="1">
    <source>
        <dbReference type="ARBA" id="ARBA00004651"/>
    </source>
</evidence>
<feature type="transmembrane region" description="Helical" evidence="6">
    <location>
        <begin position="141"/>
        <end position="159"/>
    </location>
</feature>
<feature type="domain" description="EamA" evidence="7">
    <location>
        <begin position="166"/>
        <end position="307"/>
    </location>
</feature>
<proteinExistence type="predicted"/>
<name>E7RPY4_9BACT</name>
<evidence type="ECO:0000313" key="9">
    <source>
        <dbReference type="Proteomes" id="UP000005580"/>
    </source>
</evidence>
<dbReference type="PANTHER" id="PTHR32322">
    <property type="entry name" value="INNER MEMBRANE TRANSPORTER"/>
    <property type="match status" value="1"/>
</dbReference>
<evidence type="ECO:0000256" key="5">
    <source>
        <dbReference type="ARBA" id="ARBA00023136"/>
    </source>
</evidence>
<evidence type="ECO:0000256" key="6">
    <source>
        <dbReference type="SAM" id="Phobius"/>
    </source>
</evidence>
<feature type="transmembrane region" description="Helical" evidence="6">
    <location>
        <begin position="49"/>
        <end position="70"/>
    </location>
</feature>
<protein>
    <submittedName>
        <fullName evidence="8">Membrane protein</fullName>
    </submittedName>
</protein>
<feature type="domain" description="EamA" evidence="7">
    <location>
        <begin position="23"/>
        <end position="152"/>
    </location>
</feature>
<keyword evidence="9" id="KW-1185">Reference proteome</keyword>
<evidence type="ECO:0000256" key="2">
    <source>
        <dbReference type="ARBA" id="ARBA00022475"/>
    </source>
</evidence>
<feature type="transmembrane region" description="Helical" evidence="6">
    <location>
        <begin position="20"/>
        <end position="37"/>
    </location>
</feature>
<comment type="caution">
    <text evidence="8">The sequence shown here is derived from an EMBL/GenBank/DDBJ whole genome shotgun (WGS) entry which is preliminary data.</text>
</comment>
<evidence type="ECO:0000259" key="7">
    <source>
        <dbReference type="Pfam" id="PF00892"/>
    </source>
</evidence>
<feature type="transmembrane region" description="Helical" evidence="6">
    <location>
        <begin position="165"/>
        <end position="184"/>
    </location>
</feature>
<comment type="subcellular location">
    <subcellularLocation>
        <location evidence="1">Cell membrane</location>
        <topology evidence="1">Multi-pass membrane protein</topology>
    </subcellularLocation>
</comment>
<dbReference type="GO" id="GO:0005886">
    <property type="term" value="C:plasma membrane"/>
    <property type="evidence" value="ECO:0007669"/>
    <property type="project" value="UniProtKB-SubCell"/>
</dbReference>
<keyword evidence="5 6" id="KW-0472">Membrane</keyword>
<dbReference type="STRING" id="28134.SAMN05444288_1637"/>
<keyword evidence="4 6" id="KW-1133">Transmembrane helix</keyword>
<dbReference type="Pfam" id="PF00892">
    <property type="entry name" value="EamA"/>
    <property type="match status" value="2"/>
</dbReference>
<evidence type="ECO:0000313" key="8">
    <source>
        <dbReference type="EMBL" id="EFZ37177.1"/>
    </source>
</evidence>
<accession>E7RPY4</accession>
<dbReference type="AlphaFoldDB" id="E7RPY4"/>
<dbReference type="InterPro" id="IPR000620">
    <property type="entry name" value="EamA_dom"/>
</dbReference>
<dbReference type="InterPro" id="IPR037185">
    <property type="entry name" value="EmrE-like"/>
</dbReference>
<feature type="transmembrane region" description="Helical" evidence="6">
    <location>
        <begin position="108"/>
        <end position="129"/>
    </location>
</feature>
<evidence type="ECO:0000256" key="4">
    <source>
        <dbReference type="ARBA" id="ARBA00022989"/>
    </source>
</evidence>
<reference evidence="8" key="1">
    <citation type="submission" date="2011-01" db="EMBL/GenBank/DDBJ databases">
        <authorList>
            <person name="Muzny D."/>
            <person name="Qin X."/>
            <person name="Buhay C."/>
            <person name="Dugan-Rocha S."/>
            <person name="Ding Y."/>
            <person name="Chen G."/>
            <person name="Hawes A."/>
            <person name="Holder M."/>
            <person name="Jhangiani S."/>
            <person name="Johnson A."/>
            <person name="Khan Z."/>
            <person name="Li Z."/>
            <person name="Liu W."/>
            <person name="Liu X."/>
            <person name="Perez L."/>
            <person name="Shen H."/>
            <person name="Wang Q."/>
            <person name="Watt J."/>
            <person name="Xi L."/>
            <person name="Xin Y."/>
            <person name="Zhou J."/>
            <person name="Deng J."/>
            <person name="Jiang H."/>
            <person name="Liu Y."/>
            <person name="Qu J."/>
            <person name="Song X.-Z."/>
            <person name="Zhang L."/>
            <person name="Villasana D."/>
            <person name="Johnson A."/>
            <person name="Liu J."/>
            <person name="Liyanage D."/>
            <person name="Lorensuhewa L."/>
            <person name="Robinson T."/>
            <person name="Song A."/>
            <person name="Song B.-B."/>
            <person name="Dinh H."/>
            <person name="Thornton R."/>
            <person name="Coyle M."/>
            <person name="Francisco L."/>
            <person name="Jackson L."/>
            <person name="Javaid M."/>
            <person name="Korchina V."/>
            <person name="Kovar C."/>
            <person name="Mata R."/>
            <person name="Mathew T."/>
            <person name="Ngo R."/>
            <person name="Nguyen L."/>
            <person name="Nguyen N."/>
            <person name="Okwuonu G."/>
            <person name="Ongeri F."/>
            <person name="Pham C."/>
            <person name="Simmons D."/>
            <person name="Wilczek-Boney K."/>
            <person name="Hale W."/>
            <person name="Jakkamsetti A."/>
            <person name="Pham P."/>
            <person name="Ruth R."/>
            <person name="San Lucas F."/>
            <person name="Warren J."/>
            <person name="Zhang J."/>
            <person name="Zhao Z."/>
            <person name="Zhou C."/>
            <person name="Zhu D."/>
            <person name="Lee S."/>
            <person name="Bess C."/>
            <person name="Blankenburg K."/>
            <person name="Forbes L."/>
            <person name="Fu Q."/>
            <person name="Gubbala S."/>
            <person name="Hirani K."/>
            <person name="Jayaseelan J.C."/>
            <person name="Lara F."/>
            <person name="Munidasa M."/>
            <person name="Palculict T."/>
            <person name="Patil S."/>
            <person name="Pu L.-L."/>
            <person name="Saada N."/>
            <person name="Tang L."/>
            <person name="Weissenberger G."/>
            <person name="Zhu Y."/>
            <person name="Hemphill L."/>
            <person name="Shang Y."/>
            <person name="Youmans B."/>
            <person name="Ayvaz T."/>
            <person name="Ross M."/>
            <person name="Santibanez J."/>
            <person name="Aqrawi P."/>
            <person name="Gross S."/>
            <person name="Joshi V."/>
            <person name="Fowler G."/>
            <person name="Nazareth L."/>
            <person name="Reid J."/>
            <person name="Worley K."/>
            <person name="Petrosino J."/>
            <person name="Highlander S."/>
            <person name="Gibbs R."/>
        </authorList>
    </citation>
    <scope>NUCLEOTIDE SEQUENCE [LARGE SCALE GENOMIC DNA]</scope>
    <source>
        <strain evidence="8">ATCC 33269</strain>
    </source>
</reference>
<dbReference type="InterPro" id="IPR050638">
    <property type="entry name" value="AA-Vitamin_Transporters"/>
</dbReference>
<sequence>MLSLQAVFHFYIMHNHKIQAHAAILSANIIFGLGVPVTKMLLDQWVSPMAYMATRCIGAALIFWLIGLFLPRERVERKDLLVIMAGGLCGFVVSQTLTAWALTYTTPVYFSLIATLTPVATMLMAVVFLNEGISRMKTIGVFVGVAGAIIMVIASWQGGAGRNDVLGIALTLLSLLTWVVYLIITRKVSQKYSAVTQMKWVFLVSTVAVLPFAWKELPLQPLYMGNYGAEGLSGVLGMAFIVVFATVLGYFTIPFAMKYLRATTVSVYTNLQPVVASVVAFAVGQDALTWDKPVAAVLVLLSAYMVTKSADGG</sequence>
<dbReference type="Gene3D" id="1.10.3730.20">
    <property type="match status" value="1"/>
</dbReference>
<evidence type="ECO:0000256" key="3">
    <source>
        <dbReference type="ARBA" id="ARBA00022692"/>
    </source>
</evidence>
<organism evidence="8 9">
    <name type="scientific">Hoylesella oralis ATCC 33269</name>
    <dbReference type="NCBI Taxonomy" id="873533"/>
    <lineage>
        <taxon>Bacteria</taxon>
        <taxon>Pseudomonadati</taxon>
        <taxon>Bacteroidota</taxon>
        <taxon>Bacteroidia</taxon>
        <taxon>Bacteroidales</taxon>
        <taxon>Prevotellaceae</taxon>
        <taxon>Hoylesella</taxon>
    </lineage>
</organism>
<dbReference type="PANTHER" id="PTHR32322:SF18">
    <property type="entry name" value="S-ADENOSYLMETHIONINE_S-ADENOSYLHOMOCYSTEINE TRANSPORTER"/>
    <property type="match status" value="1"/>
</dbReference>